<sequence>MKQLKITIRHIKFRAAALAAGAVLAMEAFVFPAYAKPVWPSDTGIQAEAGIVVDQETGAVIFGQNIHLPYAPASITKLLTALVVIENCDSLDEMVTFSHDAVYNVESGSGNALSLEEGDQLTVRDCLYAMILRSSNQAANALAEHVGGTRDGFVQMMNETIRELGCTESNFANPSGLNDDNQYVSAYDMAIISRAAFANETLLEINSADSYDLPATILNPDGRRVNMEHKLLITEDETSETYYPYAVAGKTGYTSIAGNTLVTLAQNGDRQQVAVILKSNWTHYSDTIALMDFGFSRFQNLDASGDEASLFDENGSLTVDGQTYQQDQLAAEGVQKVTVPLEATLADVDRELVSGDGLGAAAPENAVAQVRYTYDDRQVGSYYLVSTQTAEDGASQETGMAADESGAVTDGENPEAGQETGSAAAGSFAAGPVLLAGGALLAAAAVILILAVTIRRHREQERLEAEARRERRKQRLAEIGCSEEEFKRLFEERYGKDRE</sequence>
<keyword evidence="2 12" id="KW-0732">Signal</keyword>
<dbReference type="InterPro" id="IPR001967">
    <property type="entry name" value="Peptidase_S11_N"/>
</dbReference>
<dbReference type="GO" id="GO:0008360">
    <property type="term" value="P:regulation of cell shape"/>
    <property type="evidence" value="ECO:0007669"/>
    <property type="project" value="UniProtKB-KW"/>
</dbReference>
<accession>A0A9D1GJD2</accession>
<evidence type="ECO:0000259" key="13">
    <source>
        <dbReference type="Pfam" id="PF00768"/>
    </source>
</evidence>
<gene>
    <name evidence="14" type="ORF">IAB60_09000</name>
</gene>
<organism evidence="14 15">
    <name type="scientific">Candidatus Caccovicinus merdipullorum</name>
    <dbReference type="NCBI Taxonomy" id="2840724"/>
    <lineage>
        <taxon>Bacteria</taxon>
        <taxon>Bacillati</taxon>
        <taxon>Bacillota</taxon>
        <taxon>Clostridia</taxon>
        <taxon>Eubacteriales</taxon>
        <taxon>Candidatus Caccovicinus</taxon>
    </lineage>
</organism>
<keyword evidence="11" id="KW-0812">Transmembrane</keyword>
<evidence type="ECO:0000256" key="1">
    <source>
        <dbReference type="ARBA" id="ARBA00007164"/>
    </source>
</evidence>
<evidence type="ECO:0000256" key="2">
    <source>
        <dbReference type="ARBA" id="ARBA00022729"/>
    </source>
</evidence>
<keyword evidence="6" id="KW-0961">Cell wall biogenesis/degradation</keyword>
<evidence type="ECO:0000256" key="7">
    <source>
        <dbReference type="PIRSR" id="PIRSR618044-1"/>
    </source>
</evidence>
<keyword evidence="3" id="KW-0378">Hydrolase</keyword>
<keyword evidence="14" id="KW-0645">Protease</keyword>
<evidence type="ECO:0000256" key="9">
    <source>
        <dbReference type="RuleBase" id="RU004016"/>
    </source>
</evidence>
<dbReference type="GO" id="GO:0009002">
    <property type="term" value="F:serine-type D-Ala-D-Ala carboxypeptidase activity"/>
    <property type="evidence" value="ECO:0007669"/>
    <property type="project" value="InterPro"/>
</dbReference>
<name>A0A9D1GJD2_9FIRM</name>
<dbReference type="PANTHER" id="PTHR21581:SF6">
    <property type="entry name" value="TRAFFICKING PROTEIN PARTICLE COMPLEX SUBUNIT 12"/>
    <property type="match status" value="1"/>
</dbReference>
<evidence type="ECO:0000256" key="3">
    <source>
        <dbReference type="ARBA" id="ARBA00022801"/>
    </source>
</evidence>
<comment type="caution">
    <text evidence="14">The sequence shown here is derived from an EMBL/GenBank/DDBJ whole genome shotgun (WGS) entry which is preliminary data.</text>
</comment>
<evidence type="ECO:0000256" key="4">
    <source>
        <dbReference type="ARBA" id="ARBA00022960"/>
    </source>
</evidence>
<comment type="similarity">
    <text evidence="1 9">Belongs to the peptidase S11 family.</text>
</comment>
<dbReference type="GO" id="GO:0071555">
    <property type="term" value="P:cell wall organization"/>
    <property type="evidence" value="ECO:0007669"/>
    <property type="project" value="UniProtKB-KW"/>
</dbReference>
<dbReference type="GO" id="GO:0009252">
    <property type="term" value="P:peptidoglycan biosynthetic process"/>
    <property type="evidence" value="ECO:0007669"/>
    <property type="project" value="UniProtKB-KW"/>
</dbReference>
<dbReference type="AlphaFoldDB" id="A0A9D1GJD2"/>
<protein>
    <submittedName>
        <fullName evidence="14">D-alanyl-D-alanine carboxypeptidase</fullName>
    </submittedName>
</protein>
<feature type="chain" id="PRO_5038548300" evidence="12">
    <location>
        <begin position="36"/>
        <end position="499"/>
    </location>
</feature>
<feature type="active site" description="Proton acceptor" evidence="7">
    <location>
        <position position="77"/>
    </location>
</feature>
<dbReference type="Pfam" id="PF00768">
    <property type="entry name" value="Peptidase_S11"/>
    <property type="match status" value="1"/>
</dbReference>
<evidence type="ECO:0000256" key="11">
    <source>
        <dbReference type="SAM" id="Phobius"/>
    </source>
</evidence>
<keyword evidence="5" id="KW-0573">Peptidoglycan synthesis</keyword>
<feature type="active site" evidence="7">
    <location>
        <position position="134"/>
    </location>
</feature>
<keyword evidence="11" id="KW-1133">Transmembrane helix</keyword>
<dbReference type="Proteomes" id="UP000886860">
    <property type="component" value="Unassembled WGS sequence"/>
</dbReference>
<feature type="active site" description="Acyl-ester intermediate" evidence="7">
    <location>
        <position position="74"/>
    </location>
</feature>
<dbReference type="SUPFAM" id="SSF56601">
    <property type="entry name" value="beta-lactamase/transpeptidase-like"/>
    <property type="match status" value="1"/>
</dbReference>
<keyword evidence="4" id="KW-0133">Cell shape</keyword>
<evidence type="ECO:0000256" key="8">
    <source>
        <dbReference type="PIRSR" id="PIRSR618044-2"/>
    </source>
</evidence>
<evidence type="ECO:0000256" key="5">
    <source>
        <dbReference type="ARBA" id="ARBA00022984"/>
    </source>
</evidence>
<feature type="signal peptide" evidence="12">
    <location>
        <begin position="1"/>
        <end position="35"/>
    </location>
</feature>
<keyword evidence="14" id="KW-0121">Carboxypeptidase</keyword>
<proteinExistence type="inferred from homology"/>
<feature type="region of interest" description="Disordered" evidence="10">
    <location>
        <begin position="390"/>
        <end position="423"/>
    </location>
</feature>
<evidence type="ECO:0000313" key="15">
    <source>
        <dbReference type="Proteomes" id="UP000886860"/>
    </source>
</evidence>
<dbReference type="InterPro" id="IPR012338">
    <property type="entry name" value="Beta-lactam/transpept-like"/>
</dbReference>
<dbReference type="Gene3D" id="3.40.710.10">
    <property type="entry name" value="DD-peptidase/beta-lactamase superfamily"/>
    <property type="match status" value="1"/>
</dbReference>
<evidence type="ECO:0000256" key="12">
    <source>
        <dbReference type="SAM" id="SignalP"/>
    </source>
</evidence>
<reference evidence="14" key="1">
    <citation type="submission" date="2020-10" db="EMBL/GenBank/DDBJ databases">
        <authorList>
            <person name="Gilroy R."/>
        </authorList>
    </citation>
    <scope>NUCLEOTIDE SEQUENCE</scope>
    <source>
        <strain evidence="14">CHK123-3438</strain>
    </source>
</reference>
<keyword evidence="11" id="KW-0472">Membrane</keyword>
<dbReference type="InterPro" id="IPR018044">
    <property type="entry name" value="Peptidase_S11"/>
</dbReference>
<evidence type="ECO:0000256" key="6">
    <source>
        <dbReference type="ARBA" id="ARBA00023316"/>
    </source>
</evidence>
<evidence type="ECO:0000313" key="14">
    <source>
        <dbReference type="EMBL" id="HIT42212.1"/>
    </source>
</evidence>
<evidence type="ECO:0000256" key="10">
    <source>
        <dbReference type="SAM" id="MobiDB-lite"/>
    </source>
</evidence>
<dbReference type="PANTHER" id="PTHR21581">
    <property type="entry name" value="D-ALANYL-D-ALANINE CARBOXYPEPTIDASE"/>
    <property type="match status" value="1"/>
</dbReference>
<dbReference type="GO" id="GO:0006508">
    <property type="term" value="P:proteolysis"/>
    <property type="evidence" value="ECO:0007669"/>
    <property type="project" value="InterPro"/>
</dbReference>
<feature type="binding site" evidence="8">
    <location>
        <position position="250"/>
    </location>
    <ligand>
        <name>substrate</name>
    </ligand>
</feature>
<feature type="domain" description="Peptidase S11 D-alanyl-D-alanine carboxypeptidase A N-terminal" evidence="13">
    <location>
        <begin position="42"/>
        <end position="278"/>
    </location>
</feature>
<dbReference type="EMBL" id="DVKS01000154">
    <property type="protein sequence ID" value="HIT42212.1"/>
    <property type="molecule type" value="Genomic_DNA"/>
</dbReference>
<dbReference type="PRINTS" id="PR00725">
    <property type="entry name" value="DADACBPTASE1"/>
</dbReference>
<feature type="transmembrane region" description="Helical" evidence="11">
    <location>
        <begin position="433"/>
        <end position="454"/>
    </location>
</feature>
<reference evidence="14" key="2">
    <citation type="journal article" date="2021" name="PeerJ">
        <title>Extensive microbial diversity within the chicken gut microbiome revealed by metagenomics and culture.</title>
        <authorList>
            <person name="Gilroy R."/>
            <person name="Ravi A."/>
            <person name="Getino M."/>
            <person name="Pursley I."/>
            <person name="Horton D.L."/>
            <person name="Alikhan N.F."/>
            <person name="Baker D."/>
            <person name="Gharbi K."/>
            <person name="Hall N."/>
            <person name="Watson M."/>
            <person name="Adriaenssens E.M."/>
            <person name="Foster-Nyarko E."/>
            <person name="Jarju S."/>
            <person name="Secka A."/>
            <person name="Antonio M."/>
            <person name="Oren A."/>
            <person name="Chaudhuri R.R."/>
            <person name="La Ragione R."/>
            <person name="Hildebrand F."/>
            <person name="Pallen M.J."/>
        </authorList>
    </citation>
    <scope>NUCLEOTIDE SEQUENCE</scope>
    <source>
        <strain evidence="14">CHK123-3438</strain>
    </source>
</reference>